<dbReference type="Pfam" id="PF07595">
    <property type="entry name" value="Planc_extracel"/>
    <property type="match status" value="1"/>
</dbReference>
<accession>A0ABY1QG80</accession>
<dbReference type="RefSeq" id="WP_283434294.1">
    <property type="nucleotide sequence ID" value="NZ_FXUG01000013.1"/>
</dbReference>
<proteinExistence type="predicted"/>
<dbReference type="InterPro" id="IPR013783">
    <property type="entry name" value="Ig-like_fold"/>
</dbReference>
<comment type="caution">
    <text evidence="7">The sequence shown here is derived from an EMBL/GenBank/DDBJ whole genome shotgun (WGS) entry which is preliminary data.</text>
</comment>
<dbReference type="Pfam" id="PF17963">
    <property type="entry name" value="Big_9"/>
    <property type="match status" value="7"/>
</dbReference>
<feature type="region of interest" description="Disordered" evidence="4">
    <location>
        <begin position="1"/>
        <end position="51"/>
    </location>
</feature>
<dbReference type="Gene3D" id="2.60.40.3440">
    <property type="match status" value="2"/>
</dbReference>
<evidence type="ECO:0000256" key="1">
    <source>
        <dbReference type="ARBA" id="ARBA00004613"/>
    </source>
</evidence>
<evidence type="ECO:0000256" key="3">
    <source>
        <dbReference type="ARBA" id="ARBA00022729"/>
    </source>
</evidence>
<organism evidence="7 8">
    <name type="scientific">Neorhodopirellula lusitana</name>
    <dbReference type="NCBI Taxonomy" id="445327"/>
    <lineage>
        <taxon>Bacteria</taxon>
        <taxon>Pseudomonadati</taxon>
        <taxon>Planctomycetota</taxon>
        <taxon>Planctomycetia</taxon>
        <taxon>Pirellulales</taxon>
        <taxon>Pirellulaceae</taxon>
        <taxon>Neorhodopirellula</taxon>
    </lineage>
</organism>
<dbReference type="EMBL" id="FXUG01000013">
    <property type="protein sequence ID" value="SMP70394.1"/>
    <property type="molecule type" value="Genomic_DNA"/>
</dbReference>
<dbReference type="Pfam" id="PF17210">
    <property type="entry name" value="SdrD_B"/>
    <property type="match status" value="1"/>
</dbReference>
<dbReference type="InterPro" id="IPR011506">
    <property type="entry name" value="Planctomycete_extracellular"/>
</dbReference>
<keyword evidence="3" id="KW-0732">Signal</keyword>
<feature type="domain" description="SD-repeat containing protein B" evidence="6">
    <location>
        <begin position="1283"/>
        <end position="1354"/>
    </location>
</feature>
<dbReference type="Proteomes" id="UP001158067">
    <property type="component" value="Unassembled WGS sequence"/>
</dbReference>
<evidence type="ECO:0000256" key="2">
    <source>
        <dbReference type="ARBA" id="ARBA00022525"/>
    </source>
</evidence>
<keyword evidence="2" id="KW-0964">Secreted</keyword>
<dbReference type="SUPFAM" id="SSF117074">
    <property type="entry name" value="Hypothetical protein PA1324"/>
    <property type="match status" value="1"/>
</dbReference>
<protein>
    <submittedName>
        <fullName evidence="7">Planctomycete extracellular</fullName>
    </submittedName>
</protein>
<evidence type="ECO:0000256" key="4">
    <source>
        <dbReference type="SAM" id="MobiDB-lite"/>
    </source>
</evidence>
<evidence type="ECO:0000313" key="8">
    <source>
        <dbReference type="Proteomes" id="UP001158067"/>
    </source>
</evidence>
<evidence type="ECO:0000259" key="6">
    <source>
        <dbReference type="Pfam" id="PF17210"/>
    </source>
</evidence>
<feature type="compositionally biased region" description="Basic residues" evidence="4">
    <location>
        <begin position="32"/>
        <end position="47"/>
    </location>
</feature>
<evidence type="ECO:0000259" key="5">
    <source>
        <dbReference type="Pfam" id="PF07595"/>
    </source>
</evidence>
<comment type="subcellular location">
    <subcellularLocation>
        <location evidence="1">Secreted</location>
    </subcellularLocation>
</comment>
<keyword evidence="8" id="KW-1185">Reference proteome</keyword>
<dbReference type="Gene3D" id="2.60.40.2810">
    <property type="match status" value="4"/>
</dbReference>
<dbReference type="NCBIfam" id="NF012211">
    <property type="entry name" value="tand_rpt_95"/>
    <property type="match status" value="6"/>
</dbReference>
<dbReference type="InterPro" id="IPR033764">
    <property type="entry name" value="Sdr_B"/>
</dbReference>
<evidence type="ECO:0000313" key="7">
    <source>
        <dbReference type="EMBL" id="SMP70394.1"/>
    </source>
</evidence>
<gene>
    <name evidence="7" type="ORF">SAMN06265222_11335</name>
</gene>
<reference evidence="7 8" key="1">
    <citation type="submission" date="2017-05" db="EMBL/GenBank/DDBJ databases">
        <authorList>
            <person name="Varghese N."/>
            <person name="Submissions S."/>
        </authorList>
    </citation>
    <scope>NUCLEOTIDE SEQUENCE [LARGE SCALE GENOMIC DNA]</scope>
    <source>
        <strain evidence="7 8">DSM 25457</strain>
    </source>
</reference>
<dbReference type="InterPro" id="IPR002105">
    <property type="entry name" value="Dockerin_1_rpt"/>
</dbReference>
<name>A0ABY1QG80_9BACT</name>
<sequence length="1526" mass="157401">MKNLRRLLRSVSPTPSRQHSEFGQGSEDRSRGSRSSKGRNQRTSKRRLLSESLEDRQLLAGDVGASIEPSEDVAVEVAAAHNYWNAYDVDNSGAVTPLDALKVINHLNSLNAEGEAPALNAEFTGFVDVNSDHNVTALDALMVINELNAEGEAIPSDYTVGYQITPRNLDDSLLTDVGDYDSVFGLQSDIYEISEGVPFKIEIATQDNRGIFDATGVFQAVVDVLVDQTGVLVPAVGEIQGAILPPTIFDSASADGTVEFSYDGSADIYSISVDQLLTSDGTAISATAVQAEITKAIIDLNSLVVDGSEIDVSVAFSQTTGLTYEVSYNAVDFANLEIPTLRTRLTTTSGEQAVQILEENLYLTDGSFNSELLVTRYELFMRNHTTRSSENGGLGPEIYGQLTDGSFITDMNGIDKFDEIRVLGPNQFLGGTNNPAIPNFSTATYYDTLSIPVVAIKAATNVTVRAELLPERTGAASGTDDEPVLIYGADPETGDAVPGSQILFSSDAQFMLNVIGTESGLTADDTTATILEDAAETEIADLSDDGLITIIDGGTDVTIVSAVASGGRGTTRIDGDTIFYTPDADDNGTVEIVYTASNEDNGTGGSDTGTITVTITPQNDAPTIPATVAASTNENTAVSIDVAGEASDIDGDTLTASVANSTPSDGSVSIVAGNVLYTPNTGFNGTDSFTVDVTDGTETVTTTVNVTVNNVVSAPIAGDKIETAVDEAAQTITVDLSALVTADPDDTISFDIVSQATGLGVATISGTDLILTLGADDNGTGDVVYRATGTTGSDTGTISFTVNPINDAPTLGVIADQVVEENSSIDINLLTAAADVDGDTLTAVVVTQGTKGVATVNGGVVTYTPNTDELGDDSIVVRVIDGNGGESSTQTIDITITDVILAPVAGPGSLTAVEDGPDVTLELRPLVNAQAGVVSFTFTQPDKGSAVVSSTGTLTYTPDADSNGQTTLTYTATNAVGSSTGTITINITATADAPVLGAISDQTVNENSFVDIDLAAFGSDADGDALIAAVVTQGSKGTATTTGSVVRYTPGTDLLGDDSIEVQVSDGNGGVSSTQTININITDVVLAPVAGDGTLAAVEDGPNVTLDLRPLVNAQAGTVTFVITQPTDSKGTASVDSTGTLNYNPDADSNGQATLTYTATNAIGSSTGTITINITATNDAPIAVNDVTDVVKNGSVQIAVLGNDTPNPGGESDTITVSVESGDEPSDGTVTITNNVVTYTPDADFIGTDSFTYTVSDGNGGTDTATVTITVLDFETSTVSGQLFKDSDGSGSLDSNEIALGGVPVRLVSQSVNAAGLLVDLTVFTDLDGNYEFTDVPPGDYEIQYDLHEGMEIGGNGASGVIPITVVGGAAGSADAVVSENFEITNVGTFRASSRSNASTNPGTENLPEGVTADELSFFLFAYNEDTGEYTQSGFNVGADFEGVEFIELAFNSARDEALLTVVNADGSVQTAVVNSNQLQVTNNGTRAQLYGDLEDFAPFFQNPTDTSDFAAYGKAVDAYFGSTTT</sequence>
<dbReference type="Gene3D" id="2.60.40.10">
    <property type="entry name" value="Immunoglobulins"/>
    <property type="match status" value="1"/>
</dbReference>
<feature type="domain" description="Planctomycete extracellular" evidence="5">
    <location>
        <begin position="45"/>
        <end position="63"/>
    </location>
</feature>
<dbReference type="Pfam" id="PF00404">
    <property type="entry name" value="Dockerin_1"/>
    <property type="match status" value="1"/>
</dbReference>